<feature type="compositionally biased region" description="Acidic residues" evidence="1">
    <location>
        <begin position="1"/>
        <end position="13"/>
    </location>
</feature>
<dbReference type="Proteomes" id="UP000008068">
    <property type="component" value="Unassembled WGS sequence"/>
</dbReference>
<proteinExistence type="predicted"/>
<dbReference type="EMBL" id="GL380063">
    <property type="protein sequence ID" value="EGT44735.1"/>
    <property type="molecule type" value="Genomic_DNA"/>
</dbReference>
<dbReference type="AlphaFoldDB" id="G0P4F5"/>
<evidence type="ECO:0000313" key="2">
    <source>
        <dbReference type="EMBL" id="EGT44735.1"/>
    </source>
</evidence>
<keyword evidence="3" id="KW-1185">Reference proteome</keyword>
<dbReference type="eggNOG" id="ENOG502TD3T">
    <property type="taxonomic scope" value="Eukaryota"/>
</dbReference>
<dbReference type="STRING" id="135651.G0P4F5"/>
<sequence>MDDWEAFGEDYDPDREWNRTPGEQAERRSGGSPEVQDTEELMEVAMENVETDTDRAWNRLFVYIEKPKLNTRMKDNSYKKNSGVVRPNSRIPERPNRLSFPPRHVPQYQRLPVAVPTWSPSYGNQSLQGVQRQQFAAPSMPNMIPTPPQQPLYPYSPYPYWPPMVPHWTGRYMMPSIYFEPRPFPQHHFPYVQSQRIPPMFYTPQVAQNTSKPGTQQDLTPQQKLLGAGAEKRASEEPKKLIPKEKSDEEEIKVLEKTTMEKAKELRDYRSLHEQLCAEAREFNEGNQELKEAISKRQENLKFYLVHQGPIIPSVAESIMNQKKIQKFHVAKGVYEKWRKKNYKTLEIETKYGADISIFLFNARGRIGVPQKVRKATGGHNLHRCLNPKEGINWKKKGPKYRQQWEDAHEKIKKWQMQLKELDLIELYDSEAYRAINVRKRNFKEPRP</sequence>
<evidence type="ECO:0000256" key="1">
    <source>
        <dbReference type="SAM" id="MobiDB-lite"/>
    </source>
</evidence>
<feature type="compositionally biased region" description="Basic and acidic residues" evidence="1">
    <location>
        <begin position="14"/>
        <end position="29"/>
    </location>
</feature>
<dbReference type="InParanoid" id="G0P4F5"/>
<gene>
    <name evidence="2" type="ORF">CAEBREN_25371</name>
</gene>
<name>G0P4F5_CAEBE</name>
<feature type="region of interest" description="Disordered" evidence="1">
    <location>
        <begin position="1"/>
        <end position="38"/>
    </location>
</feature>
<evidence type="ECO:0000313" key="3">
    <source>
        <dbReference type="Proteomes" id="UP000008068"/>
    </source>
</evidence>
<dbReference type="HOGENOM" id="CLU_611427_0_0_1"/>
<reference evidence="3" key="1">
    <citation type="submission" date="2011-07" db="EMBL/GenBank/DDBJ databases">
        <authorList>
            <consortium name="Caenorhabditis brenneri Sequencing and Analysis Consortium"/>
            <person name="Wilson R.K."/>
        </authorList>
    </citation>
    <scope>NUCLEOTIDE SEQUENCE [LARGE SCALE GENOMIC DNA]</scope>
    <source>
        <strain evidence="3">PB2801</strain>
    </source>
</reference>
<protein>
    <submittedName>
        <fullName evidence="2">Uncharacterized protein</fullName>
    </submittedName>
</protein>
<organism evidence="3">
    <name type="scientific">Caenorhabditis brenneri</name>
    <name type="common">Nematode worm</name>
    <dbReference type="NCBI Taxonomy" id="135651"/>
    <lineage>
        <taxon>Eukaryota</taxon>
        <taxon>Metazoa</taxon>
        <taxon>Ecdysozoa</taxon>
        <taxon>Nematoda</taxon>
        <taxon>Chromadorea</taxon>
        <taxon>Rhabditida</taxon>
        <taxon>Rhabditina</taxon>
        <taxon>Rhabditomorpha</taxon>
        <taxon>Rhabditoidea</taxon>
        <taxon>Rhabditidae</taxon>
        <taxon>Peloderinae</taxon>
        <taxon>Caenorhabditis</taxon>
    </lineage>
</organism>
<feature type="region of interest" description="Disordered" evidence="1">
    <location>
        <begin position="73"/>
        <end position="103"/>
    </location>
</feature>
<accession>G0P4F5</accession>